<dbReference type="RefSeq" id="WP_160825487.1">
    <property type="nucleotide sequence ID" value="NZ_JBHSXS010000051.1"/>
</dbReference>
<keyword evidence="3" id="KW-1185">Reference proteome</keyword>
<dbReference type="PROSITE" id="PS51819">
    <property type="entry name" value="VOC"/>
    <property type="match status" value="2"/>
</dbReference>
<dbReference type="Proteomes" id="UP001596380">
    <property type="component" value="Unassembled WGS sequence"/>
</dbReference>
<comment type="caution">
    <text evidence="2">The sequence shown here is derived from an EMBL/GenBank/DDBJ whole genome shotgun (WGS) entry which is preliminary data.</text>
</comment>
<reference evidence="3" key="1">
    <citation type="journal article" date="2019" name="Int. J. Syst. Evol. Microbiol.">
        <title>The Global Catalogue of Microorganisms (GCM) 10K type strain sequencing project: providing services to taxonomists for standard genome sequencing and annotation.</title>
        <authorList>
            <consortium name="The Broad Institute Genomics Platform"/>
            <consortium name="The Broad Institute Genome Sequencing Center for Infectious Disease"/>
            <person name="Wu L."/>
            <person name="Ma J."/>
        </authorList>
    </citation>
    <scope>NUCLEOTIDE SEQUENCE [LARGE SCALE GENOMIC DNA]</scope>
    <source>
        <strain evidence="3">JCM 3369</strain>
    </source>
</reference>
<sequence>MTHVTSNAPTGTPNWLDLGIPDLERAKEFYGALFGWDFQDFGPETGHYHGCFLDGRMVAGMMRNPDESAAAFWWNVFLATDDADGTLERVADAGGTVLMPADDVMELGRMAMAADPVGAPFGLWQGRSHIGSQTVNEPGSFTWNELVTARPKPARDFYTAVFGYTLEAVPGGEIDYTALLRPDGRAVGGIHGEPDAVASSWLTYFEVEDADAAVGRARDAGGAAAEAWDSPYGRMAEVRDPFDVVFRVMRTAEH</sequence>
<dbReference type="InterPro" id="IPR037523">
    <property type="entry name" value="VOC_core"/>
</dbReference>
<dbReference type="PANTHER" id="PTHR33993:SF10">
    <property type="entry name" value="CONSERVED PROTEIN"/>
    <property type="match status" value="1"/>
</dbReference>
<dbReference type="PANTHER" id="PTHR33993">
    <property type="entry name" value="GLYOXALASE-RELATED"/>
    <property type="match status" value="1"/>
</dbReference>
<dbReference type="Gene3D" id="3.10.180.10">
    <property type="entry name" value="2,3-Dihydroxybiphenyl 1,2-Dioxygenase, domain 1"/>
    <property type="match status" value="2"/>
</dbReference>
<dbReference type="InterPro" id="IPR029068">
    <property type="entry name" value="Glyas_Bleomycin-R_OHBP_Dase"/>
</dbReference>
<dbReference type="SUPFAM" id="SSF54593">
    <property type="entry name" value="Glyoxalase/Bleomycin resistance protein/Dihydroxybiphenyl dioxygenase"/>
    <property type="match status" value="1"/>
</dbReference>
<name>A0ABW2CX00_9ACTN</name>
<feature type="domain" description="VOC" evidence="1">
    <location>
        <begin position="12"/>
        <end position="126"/>
    </location>
</feature>
<dbReference type="InterPro" id="IPR004360">
    <property type="entry name" value="Glyas_Fos-R_dOase_dom"/>
</dbReference>
<organism evidence="2 3">
    <name type="scientific">Actinomadura yumaensis</name>
    <dbReference type="NCBI Taxonomy" id="111807"/>
    <lineage>
        <taxon>Bacteria</taxon>
        <taxon>Bacillati</taxon>
        <taxon>Actinomycetota</taxon>
        <taxon>Actinomycetes</taxon>
        <taxon>Streptosporangiales</taxon>
        <taxon>Thermomonosporaceae</taxon>
        <taxon>Actinomadura</taxon>
    </lineage>
</organism>
<gene>
    <name evidence="2" type="ORF">ACFQKB_41705</name>
</gene>
<dbReference type="Pfam" id="PF00903">
    <property type="entry name" value="Glyoxalase"/>
    <property type="match status" value="2"/>
</dbReference>
<dbReference type="EMBL" id="JBHSXS010000051">
    <property type="protein sequence ID" value="MFC6886334.1"/>
    <property type="molecule type" value="Genomic_DNA"/>
</dbReference>
<protein>
    <submittedName>
        <fullName evidence="2">VOC family protein</fullName>
    </submittedName>
</protein>
<dbReference type="InterPro" id="IPR052164">
    <property type="entry name" value="Anthracycline_SecMetBiosynth"/>
</dbReference>
<accession>A0ABW2CX00</accession>
<evidence type="ECO:0000259" key="1">
    <source>
        <dbReference type="PROSITE" id="PS51819"/>
    </source>
</evidence>
<dbReference type="CDD" id="cd07247">
    <property type="entry name" value="SgaA_N_like"/>
    <property type="match status" value="1"/>
</dbReference>
<evidence type="ECO:0000313" key="3">
    <source>
        <dbReference type="Proteomes" id="UP001596380"/>
    </source>
</evidence>
<proteinExistence type="predicted"/>
<evidence type="ECO:0000313" key="2">
    <source>
        <dbReference type="EMBL" id="MFC6886334.1"/>
    </source>
</evidence>
<feature type="domain" description="VOC" evidence="1">
    <location>
        <begin position="140"/>
        <end position="251"/>
    </location>
</feature>